<dbReference type="PANTHER" id="PTHR43037">
    <property type="entry name" value="UNNAMED PRODUCT-RELATED"/>
    <property type="match status" value="1"/>
</dbReference>
<accession>A0ABN0WNZ0</accession>
<dbReference type="Gene3D" id="3.40.50.1820">
    <property type="entry name" value="alpha/beta hydrolase"/>
    <property type="match status" value="1"/>
</dbReference>
<sequence>MSFTAEPAEPHPQPEEGFHHGRLAVRLCDPVTTSDRTGLLRFDGPSGELLAMAYVPPPADGRPYPLVLLLHGAGGSARQGLDLMLPAADEHRLLLVAPKSAAGTWDLIVDGFGADVLRIDRVLEEIFDLYPVDRAIAGGFSDGASYALSIGLTNGDLFDAVVAFSPGFATPLVTHGTPRVFVSHGTGDGVLRIDACSRRLVPGLQARGYQVTYEEFDGGHEVPGPVVDRAVSWMLSGGAPESGRGPESDDGPVRW</sequence>
<evidence type="ECO:0000256" key="3">
    <source>
        <dbReference type="SAM" id="MobiDB-lite"/>
    </source>
</evidence>
<evidence type="ECO:0000256" key="1">
    <source>
        <dbReference type="ARBA" id="ARBA00022729"/>
    </source>
</evidence>
<keyword evidence="1" id="KW-0732">Signal</keyword>
<dbReference type="PANTHER" id="PTHR43037:SF5">
    <property type="entry name" value="FERULOYL ESTERASE"/>
    <property type="match status" value="1"/>
</dbReference>
<organism evidence="4 5">
    <name type="scientific">Actinoallomurus spadix</name>
    <dbReference type="NCBI Taxonomy" id="79912"/>
    <lineage>
        <taxon>Bacteria</taxon>
        <taxon>Bacillati</taxon>
        <taxon>Actinomycetota</taxon>
        <taxon>Actinomycetes</taxon>
        <taxon>Streptosporangiales</taxon>
        <taxon>Thermomonosporaceae</taxon>
        <taxon>Actinoallomurus</taxon>
    </lineage>
</organism>
<dbReference type="InterPro" id="IPR050955">
    <property type="entry name" value="Plant_Biomass_Hydrol_Est"/>
</dbReference>
<reference evidence="4 5" key="1">
    <citation type="journal article" date="2019" name="Int. J. Syst. Evol. Microbiol.">
        <title>The Global Catalogue of Microorganisms (GCM) 10K type strain sequencing project: providing services to taxonomists for standard genome sequencing and annotation.</title>
        <authorList>
            <consortium name="The Broad Institute Genomics Platform"/>
            <consortium name="The Broad Institute Genome Sequencing Center for Infectious Disease"/>
            <person name="Wu L."/>
            <person name="Ma J."/>
        </authorList>
    </citation>
    <scope>NUCLEOTIDE SEQUENCE [LARGE SCALE GENOMIC DNA]</scope>
    <source>
        <strain evidence="4 5">JCM 3146</strain>
    </source>
</reference>
<comment type="caution">
    <text evidence="4">The sequence shown here is derived from an EMBL/GenBank/DDBJ whole genome shotgun (WGS) entry which is preliminary data.</text>
</comment>
<proteinExistence type="predicted"/>
<gene>
    <name evidence="4" type="ORF">GCM10010151_35820</name>
</gene>
<evidence type="ECO:0000313" key="5">
    <source>
        <dbReference type="Proteomes" id="UP001501822"/>
    </source>
</evidence>
<dbReference type="EMBL" id="BAAABM010000029">
    <property type="protein sequence ID" value="GAA0343052.1"/>
    <property type="molecule type" value="Genomic_DNA"/>
</dbReference>
<keyword evidence="2" id="KW-0378">Hydrolase</keyword>
<dbReference type="SUPFAM" id="SSF53474">
    <property type="entry name" value="alpha/beta-Hydrolases"/>
    <property type="match status" value="1"/>
</dbReference>
<dbReference type="RefSeq" id="WP_252798800.1">
    <property type="nucleotide sequence ID" value="NZ_BAAABM010000029.1"/>
</dbReference>
<dbReference type="Proteomes" id="UP001501822">
    <property type="component" value="Unassembled WGS sequence"/>
</dbReference>
<feature type="region of interest" description="Disordered" evidence="3">
    <location>
        <begin position="1"/>
        <end position="20"/>
    </location>
</feature>
<name>A0ABN0WNZ0_9ACTN</name>
<feature type="compositionally biased region" description="Basic and acidic residues" evidence="3">
    <location>
        <begin position="8"/>
        <end position="19"/>
    </location>
</feature>
<keyword evidence="5" id="KW-1185">Reference proteome</keyword>
<evidence type="ECO:0008006" key="6">
    <source>
        <dbReference type="Google" id="ProtNLM"/>
    </source>
</evidence>
<evidence type="ECO:0000313" key="4">
    <source>
        <dbReference type="EMBL" id="GAA0343052.1"/>
    </source>
</evidence>
<evidence type="ECO:0000256" key="2">
    <source>
        <dbReference type="ARBA" id="ARBA00022801"/>
    </source>
</evidence>
<protein>
    <recommendedName>
        <fullName evidence="6">Esterase</fullName>
    </recommendedName>
</protein>
<dbReference type="InterPro" id="IPR029058">
    <property type="entry name" value="AB_hydrolase_fold"/>
</dbReference>